<dbReference type="AlphaFoldDB" id="A0A0A9BQI4"/>
<protein>
    <submittedName>
        <fullName evidence="2">Uncharacterized protein</fullName>
    </submittedName>
</protein>
<reference evidence="2" key="1">
    <citation type="submission" date="2014-09" db="EMBL/GenBank/DDBJ databases">
        <authorList>
            <person name="Magalhaes I.L.F."/>
            <person name="Oliveira U."/>
            <person name="Santos F.R."/>
            <person name="Vidigal T.H.D.A."/>
            <person name="Brescovit A.D."/>
            <person name="Santos A.J."/>
        </authorList>
    </citation>
    <scope>NUCLEOTIDE SEQUENCE</scope>
    <source>
        <tissue evidence="2">Shoot tissue taken approximately 20 cm above the soil surface</tissue>
    </source>
</reference>
<evidence type="ECO:0000313" key="2">
    <source>
        <dbReference type="EMBL" id="JAD65596.1"/>
    </source>
</evidence>
<organism evidence="2">
    <name type="scientific">Arundo donax</name>
    <name type="common">Giant reed</name>
    <name type="synonym">Donax arundinaceus</name>
    <dbReference type="NCBI Taxonomy" id="35708"/>
    <lineage>
        <taxon>Eukaryota</taxon>
        <taxon>Viridiplantae</taxon>
        <taxon>Streptophyta</taxon>
        <taxon>Embryophyta</taxon>
        <taxon>Tracheophyta</taxon>
        <taxon>Spermatophyta</taxon>
        <taxon>Magnoliopsida</taxon>
        <taxon>Liliopsida</taxon>
        <taxon>Poales</taxon>
        <taxon>Poaceae</taxon>
        <taxon>PACMAD clade</taxon>
        <taxon>Arundinoideae</taxon>
        <taxon>Arundineae</taxon>
        <taxon>Arundo</taxon>
    </lineage>
</organism>
<accession>A0A0A9BQI4</accession>
<sequence length="35" mass="4133">MRSSHSTHKDPCFPSARIGRQRRGHPRPWCTRRSS</sequence>
<reference evidence="2" key="2">
    <citation type="journal article" date="2015" name="Data Brief">
        <title>Shoot transcriptome of the giant reed, Arundo donax.</title>
        <authorList>
            <person name="Barrero R.A."/>
            <person name="Guerrero F.D."/>
            <person name="Moolhuijzen P."/>
            <person name="Goolsby J.A."/>
            <person name="Tidwell J."/>
            <person name="Bellgard S.E."/>
            <person name="Bellgard M.I."/>
        </authorList>
    </citation>
    <scope>NUCLEOTIDE SEQUENCE</scope>
    <source>
        <tissue evidence="2">Shoot tissue taken approximately 20 cm above the soil surface</tissue>
    </source>
</reference>
<name>A0A0A9BQI4_ARUDO</name>
<proteinExistence type="predicted"/>
<dbReference type="EMBL" id="GBRH01232299">
    <property type="protein sequence ID" value="JAD65596.1"/>
    <property type="molecule type" value="Transcribed_RNA"/>
</dbReference>
<feature type="region of interest" description="Disordered" evidence="1">
    <location>
        <begin position="1"/>
        <end position="35"/>
    </location>
</feature>
<evidence type="ECO:0000256" key="1">
    <source>
        <dbReference type="SAM" id="MobiDB-lite"/>
    </source>
</evidence>